<accession>A0AAD4GXK3</accession>
<dbReference type="Proteomes" id="UP001194746">
    <property type="component" value="Unassembled WGS sequence"/>
</dbReference>
<reference evidence="1" key="1">
    <citation type="journal article" date="2019" name="Beilstein J. Org. Chem.">
        <title>Nanangenines: drimane sesquiterpenoids as the dominant metabolite cohort of a novel Australian fungus, Aspergillus nanangensis.</title>
        <authorList>
            <person name="Lacey H.J."/>
            <person name="Gilchrist C.L.M."/>
            <person name="Crombie A."/>
            <person name="Kalaitzis J.A."/>
            <person name="Vuong D."/>
            <person name="Rutledge P.J."/>
            <person name="Turner P."/>
            <person name="Pitt J.I."/>
            <person name="Lacey E."/>
            <person name="Chooi Y.H."/>
            <person name="Piggott A.M."/>
        </authorList>
    </citation>
    <scope>NUCLEOTIDE SEQUENCE</scope>
    <source>
        <strain evidence="1">MST-FP2251</strain>
    </source>
</reference>
<name>A0AAD4GXK3_ASPNN</name>
<keyword evidence="2" id="KW-1185">Reference proteome</keyword>
<dbReference type="AlphaFoldDB" id="A0AAD4GXK3"/>
<proteinExistence type="predicted"/>
<dbReference type="EMBL" id="VCAU01000010">
    <property type="protein sequence ID" value="KAF9892810.1"/>
    <property type="molecule type" value="Genomic_DNA"/>
</dbReference>
<evidence type="ECO:0000313" key="2">
    <source>
        <dbReference type="Proteomes" id="UP001194746"/>
    </source>
</evidence>
<protein>
    <submittedName>
        <fullName evidence="1">Uncharacterized protein</fullName>
    </submittedName>
</protein>
<comment type="caution">
    <text evidence="1">The sequence shown here is derived from an EMBL/GenBank/DDBJ whole genome shotgun (WGS) entry which is preliminary data.</text>
</comment>
<gene>
    <name evidence="1" type="ORF">FE257_000399</name>
</gene>
<organism evidence="1 2">
    <name type="scientific">Aspergillus nanangensis</name>
    <dbReference type="NCBI Taxonomy" id="2582783"/>
    <lineage>
        <taxon>Eukaryota</taxon>
        <taxon>Fungi</taxon>
        <taxon>Dikarya</taxon>
        <taxon>Ascomycota</taxon>
        <taxon>Pezizomycotina</taxon>
        <taxon>Eurotiomycetes</taxon>
        <taxon>Eurotiomycetidae</taxon>
        <taxon>Eurotiales</taxon>
        <taxon>Aspergillaceae</taxon>
        <taxon>Aspergillus</taxon>
        <taxon>Aspergillus subgen. Circumdati</taxon>
    </lineage>
</organism>
<reference evidence="1" key="2">
    <citation type="submission" date="2020-02" db="EMBL/GenBank/DDBJ databases">
        <authorList>
            <person name="Gilchrist C.L.M."/>
            <person name="Chooi Y.-H."/>
        </authorList>
    </citation>
    <scope>NUCLEOTIDE SEQUENCE</scope>
    <source>
        <strain evidence="1">MST-FP2251</strain>
    </source>
</reference>
<evidence type="ECO:0000313" key="1">
    <source>
        <dbReference type="EMBL" id="KAF9892810.1"/>
    </source>
</evidence>
<sequence>MGSTPGGGTVAAFAKFPASGEVVYEGLKERLNARYRDRFRKPGIPIPGIDARNDAPGGEAILLEIYQHLTKCSARKSLCSPASAGMLGNAKELSVAIETCRTFFFVRVQGTLDENEDNDVDMDPAVLEPVSAAILGLAKAFDNAEMAHRKEHRLTDSKKTKAVALREYHDHLNVRRGLPNTVPETITILEVDIPRVGPFRSIICRLLSGHERNQPSGVERKYLEDTATAIQAEATQEDKVLRAQGCTVVMQPVTPVEGWNHNSQDYTG</sequence>